<reference evidence="3 4" key="1">
    <citation type="journal article" date="2020" name="IScience">
        <title>Genome Sequencing of the Endangered Kingdonia uniflora (Circaeasteraceae, Ranunculales) Reveals Potential Mechanisms of Evolutionary Specialization.</title>
        <authorList>
            <person name="Sun Y."/>
            <person name="Deng T."/>
            <person name="Zhang A."/>
            <person name="Moore M.J."/>
            <person name="Landis J.B."/>
            <person name="Lin N."/>
            <person name="Zhang H."/>
            <person name="Zhang X."/>
            <person name="Huang J."/>
            <person name="Zhang X."/>
            <person name="Sun H."/>
            <person name="Wang H."/>
        </authorList>
    </citation>
    <scope>NUCLEOTIDE SEQUENCE [LARGE SCALE GENOMIC DNA]</scope>
    <source>
        <strain evidence="3">TB1705</strain>
        <tissue evidence="3">Leaf</tissue>
    </source>
</reference>
<dbReference type="InterPro" id="IPR023213">
    <property type="entry name" value="CAT-like_dom_sf"/>
</dbReference>
<dbReference type="OrthoDB" id="1862401at2759"/>
<proteinExistence type="predicted"/>
<dbReference type="GO" id="GO:0016747">
    <property type="term" value="F:acyltransferase activity, transferring groups other than amino-acyl groups"/>
    <property type="evidence" value="ECO:0007669"/>
    <property type="project" value="UniProtKB-ARBA"/>
</dbReference>
<accession>A0A7J7M378</accession>
<dbReference type="Gene3D" id="3.30.559.10">
    <property type="entry name" value="Chloramphenicol acetyltransferase-like domain"/>
    <property type="match status" value="1"/>
</dbReference>
<dbReference type="Proteomes" id="UP000541444">
    <property type="component" value="Unassembled WGS sequence"/>
</dbReference>
<keyword evidence="1" id="KW-0808">Transferase</keyword>
<comment type="caution">
    <text evidence="3">The sequence shown here is derived from an EMBL/GenBank/DDBJ whole genome shotgun (WGS) entry which is preliminary data.</text>
</comment>
<protein>
    <submittedName>
        <fullName evidence="3">Uncharacterized protein</fullName>
    </submittedName>
</protein>
<evidence type="ECO:0000313" key="4">
    <source>
        <dbReference type="Proteomes" id="UP000541444"/>
    </source>
</evidence>
<evidence type="ECO:0000313" key="3">
    <source>
        <dbReference type="EMBL" id="KAF6149297.1"/>
    </source>
</evidence>
<evidence type="ECO:0000256" key="2">
    <source>
        <dbReference type="ARBA" id="ARBA00023315"/>
    </source>
</evidence>
<organism evidence="3 4">
    <name type="scientific">Kingdonia uniflora</name>
    <dbReference type="NCBI Taxonomy" id="39325"/>
    <lineage>
        <taxon>Eukaryota</taxon>
        <taxon>Viridiplantae</taxon>
        <taxon>Streptophyta</taxon>
        <taxon>Embryophyta</taxon>
        <taxon>Tracheophyta</taxon>
        <taxon>Spermatophyta</taxon>
        <taxon>Magnoliopsida</taxon>
        <taxon>Ranunculales</taxon>
        <taxon>Circaeasteraceae</taxon>
        <taxon>Kingdonia</taxon>
    </lineage>
</organism>
<gene>
    <name evidence="3" type="ORF">GIB67_026153</name>
</gene>
<name>A0A7J7M378_9MAGN</name>
<keyword evidence="2" id="KW-0012">Acyltransferase</keyword>
<keyword evidence="4" id="KW-1185">Reference proteome</keyword>
<sequence>MIGKAIQTTCKNVLNEAENLFVYMSSPAPSERVFEISGLPKMGVYDVNFGWGRPKKYELIYTCSLSECGDNANRSLEFSIILKKHEMNAFASIFHKTLNCLLNASSAMPMYRVNNLLLFM</sequence>
<evidence type="ECO:0000256" key="1">
    <source>
        <dbReference type="ARBA" id="ARBA00022679"/>
    </source>
</evidence>
<dbReference type="PANTHER" id="PTHR31625">
    <property type="match status" value="1"/>
</dbReference>
<dbReference type="EMBL" id="JACGCM010001798">
    <property type="protein sequence ID" value="KAF6149297.1"/>
    <property type="molecule type" value="Genomic_DNA"/>
</dbReference>
<dbReference type="AlphaFoldDB" id="A0A7J7M378"/>
<dbReference type="InterPro" id="IPR051504">
    <property type="entry name" value="Plant_metabolite_acyltrans"/>
</dbReference>